<name>A0ACC2W0D4_9TREE</name>
<dbReference type="Proteomes" id="UP001230649">
    <property type="component" value="Unassembled WGS sequence"/>
</dbReference>
<evidence type="ECO:0000313" key="2">
    <source>
        <dbReference type="Proteomes" id="UP001230649"/>
    </source>
</evidence>
<keyword evidence="2" id="KW-1185">Reference proteome</keyword>
<evidence type="ECO:0000313" key="1">
    <source>
        <dbReference type="EMBL" id="KAJ9105190.1"/>
    </source>
</evidence>
<comment type="caution">
    <text evidence="1">The sequence shown here is derived from an EMBL/GenBank/DDBJ whole genome shotgun (WGS) entry which is preliminary data.</text>
</comment>
<proteinExistence type="predicted"/>
<dbReference type="EMBL" id="JASBWS010000049">
    <property type="protein sequence ID" value="KAJ9105190.1"/>
    <property type="molecule type" value="Genomic_DNA"/>
</dbReference>
<sequence length="583" mass="63280">MSFAALKAKRSARRPQVSVSAPKETESTPPEAEAEAAQPPPPAEEGQRLGQYLEVRTTKDAGRSVFVRPSSQVLRKGTTILETTPTSAVLSTGTIDEYCSHCFLGIHELSVQRTRQAHGGEVDVPKLSRCGGCQVARYCSKKCQAAAWATHQTECRALKRLREIYTSSHASGEGRPWIPEEAVRALARVCWERRRRRLQSQDRDSLTPEQREPFAKLAMHLAQYLAAGEPAESGGGGPLKAVDMRAFGFHGVPEMMDLVCSFATNAFTLSTPSLTPVGVAVSPQVAMFNHSCAPNAVVVFPEGCGEDGGMKVVLIERCRSGPRGVDVVYRRLASPALETERVGGAVPLWLWCIYHPGCPRAGVVRMPDLSEEGSERHISCAACGKSETISIMRLRTLTDLAQRIINADERGSLDPSEAEHIPSLEEALLTLQPANSYPLLPLLRILALQLSQPESSTALVTSTNGEQTLPRIFDAIRVHTLLVRALGEVLPPFHPSYGIALAELGKLLNVHVEDDGSGPADLGMGIKIPRATTRRLALTLTTLRKAQEVLRVGFGSQGGLVGVEMGWLVEGLEKELEMQSLRM</sequence>
<organism evidence="1 2">
    <name type="scientific">Naganishia adeliensis</name>
    <dbReference type="NCBI Taxonomy" id="92952"/>
    <lineage>
        <taxon>Eukaryota</taxon>
        <taxon>Fungi</taxon>
        <taxon>Dikarya</taxon>
        <taxon>Basidiomycota</taxon>
        <taxon>Agaricomycotina</taxon>
        <taxon>Tremellomycetes</taxon>
        <taxon>Filobasidiales</taxon>
        <taxon>Filobasidiaceae</taxon>
        <taxon>Naganishia</taxon>
    </lineage>
</organism>
<accession>A0ACC2W0D4</accession>
<reference evidence="1" key="1">
    <citation type="submission" date="2023-04" db="EMBL/GenBank/DDBJ databases">
        <title>Draft Genome sequencing of Naganishia species isolated from polar environments using Oxford Nanopore Technology.</title>
        <authorList>
            <person name="Leo P."/>
            <person name="Venkateswaran K."/>
        </authorList>
    </citation>
    <scope>NUCLEOTIDE SEQUENCE</scope>
    <source>
        <strain evidence="1">MNA-CCFEE 5262</strain>
    </source>
</reference>
<protein>
    <submittedName>
        <fullName evidence="1">Uncharacterized protein</fullName>
    </submittedName>
</protein>
<gene>
    <name evidence="1" type="ORF">QFC20_004325</name>
</gene>